<comment type="caution">
    <text evidence="1">The sequence shown here is derived from an EMBL/GenBank/DDBJ whole genome shotgun (WGS) entry which is preliminary data.</text>
</comment>
<dbReference type="Proteomes" id="UP000606935">
    <property type="component" value="Unassembled WGS sequence"/>
</dbReference>
<dbReference type="EMBL" id="BMLS01000008">
    <property type="protein sequence ID" value="GGO74331.1"/>
    <property type="molecule type" value="Genomic_DNA"/>
</dbReference>
<dbReference type="AlphaFoldDB" id="A0A917Z6D7"/>
<proteinExistence type="predicted"/>
<dbReference type="RefSeq" id="WP_188698792.1">
    <property type="nucleotide sequence ID" value="NZ_BMLS01000008.1"/>
</dbReference>
<evidence type="ECO:0000313" key="2">
    <source>
        <dbReference type="Proteomes" id="UP000606935"/>
    </source>
</evidence>
<accession>A0A917Z6D7</accession>
<name>A0A917Z6D7_9ALTE</name>
<gene>
    <name evidence="1" type="ORF">GCM10010982_36910</name>
</gene>
<sequence length="127" mass="14006">MRLITGLLLTGLLAGCQTETQDTTPQAPLQQEPAMTSSSDKTANLIFKGTVKFKSFEGGFYAIDAHNGEKYHPMGLDKEYRRDGLIVTVEAQTIPDLMTIQQYGTPIKILSIKVIDDSQVSEKGNER</sequence>
<reference evidence="1" key="1">
    <citation type="journal article" date="2014" name="Int. J. Syst. Evol. Microbiol.">
        <title>Complete genome sequence of Corynebacterium casei LMG S-19264T (=DSM 44701T), isolated from a smear-ripened cheese.</title>
        <authorList>
            <consortium name="US DOE Joint Genome Institute (JGI-PGF)"/>
            <person name="Walter F."/>
            <person name="Albersmeier A."/>
            <person name="Kalinowski J."/>
            <person name="Ruckert C."/>
        </authorList>
    </citation>
    <scope>NUCLEOTIDE SEQUENCE</scope>
    <source>
        <strain evidence="1">CGMCC 1.7086</strain>
    </source>
</reference>
<dbReference type="PROSITE" id="PS51257">
    <property type="entry name" value="PROKAR_LIPOPROTEIN"/>
    <property type="match status" value="1"/>
</dbReference>
<reference evidence="1" key="2">
    <citation type="submission" date="2020-09" db="EMBL/GenBank/DDBJ databases">
        <authorList>
            <person name="Sun Q."/>
            <person name="Zhou Y."/>
        </authorList>
    </citation>
    <scope>NUCLEOTIDE SEQUENCE</scope>
    <source>
        <strain evidence="1">CGMCC 1.7086</strain>
    </source>
</reference>
<protein>
    <recommendedName>
        <fullName evidence="3">Lipoprotein</fullName>
    </recommendedName>
</protein>
<evidence type="ECO:0000313" key="1">
    <source>
        <dbReference type="EMBL" id="GGO74331.1"/>
    </source>
</evidence>
<evidence type="ECO:0008006" key="3">
    <source>
        <dbReference type="Google" id="ProtNLM"/>
    </source>
</evidence>
<keyword evidence="2" id="KW-1185">Reference proteome</keyword>
<organism evidence="1 2">
    <name type="scientific">Bowmanella pacifica</name>
    <dbReference type="NCBI Taxonomy" id="502051"/>
    <lineage>
        <taxon>Bacteria</taxon>
        <taxon>Pseudomonadati</taxon>
        <taxon>Pseudomonadota</taxon>
        <taxon>Gammaproteobacteria</taxon>
        <taxon>Alteromonadales</taxon>
        <taxon>Alteromonadaceae</taxon>
        <taxon>Bowmanella</taxon>
    </lineage>
</organism>